<dbReference type="InterPro" id="IPR016450">
    <property type="entry name" value="UCP005522"/>
</dbReference>
<feature type="region of interest" description="Disordered" evidence="1">
    <location>
        <begin position="487"/>
        <end position="545"/>
    </location>
</feature>
<dbReference type="Proteomes" id="UP000179627">
    <property type="component" value="Unassembled WGS sequence"/>
</dbReference>
<dbReference type="OrthoDB" id="9803842at2"/>
<protein>
    <recommendedName>
        <fullName evidence="2">Circularly permuted ATP-grasp type 2 domain-containing protein</fullName>
    </recommendedName>
</protein>
<dbReference type="PANTHER" id="PTHR34595:SF7">
    <property type="entry name" value="SLL1039 PROTEIN"/>
    <property type="match status" value="1"/>
</dbReference>
<organism evidence="3 4">
    <name type="scientific">Parafrankia colletiae</name>
    <dbReference type="NCBI Taxonomy" id="573497"/>
    <lineage>
        <taxon>Bacteria</taxon>
        <taxon>Bacillati</taxon>
        <taxon>Actinomycetota</taxon>
        <taxon>Actinomycetes</taxon>
        <taxon>Frankiales</taxon>
        <taxon>Frankiaceae</taxon>
        <taxon>Parafrankia</taxon>
    </lineage>
</organism>
<dbReference type="AlphaFoldDB" id="A0A1S1RLY4"/>
<comment type="caution">
    <text evidence="3">The sequence shown here is derived from an EMBL/GenBank/DDBJ whole genome shotgun (WGS) entry which is preliminary data.</text>
</comment>
<sequence length="545" mass="59707">MADLFEGYAAEVAAAAAWDEVFDPAHRPRDVYSALHDALQPLSSADLAARKVALDRAFRDAGITFNLFGEERPFPLDLVPRLLDGDEWNVIERGVVQRVRALEAFLADVYGRADVLADGIVPRRLVLSCSHFHRAAHGIDPPNGVRAHVSGIDLVRDENGDFRVLEDNVRVPSGVSYVVENRRAMTRVFPELFATHRVRPVGDYATHLLHALRSAAPPEVADPTVVVLTPGVYNSAYFEHALLARQMGVELVEGRDLSVRNNRVTMRTTEGEHPVHVIYRRIDDEWLDPLHFRPESVVGCAGLLNVARAGNVTIANAVGNGVADDKLMYTYVPDLIRYYLGEEPVLRNIDTYRLEDPEQRAHVLANLDSLVVKPVDGSGGKGIVIGPQATAAELDELCARVLADPRGWIAQPVVRLSTSPTLAGDRLGPRHVDLRPFAVNDGNRIWVLPGGLTRVALPRGSLVVNSSQGGGSKDTWVLAPDLQEREGATPFGRRSGPAPSVAPGPDLGPHSSDEQQQQQSEQQQQSQQQQQQQQEQQSGREAGRC</sequence>
<proteinExistence type="predicted"/>
<evidence type="ECO:0000313" key="3">
    <source>
        <dbReference type="EMBL" id="OHV46292.1"/>
    </source>
</evidence>
<feature type="domain" description="Circularly permuted ATP-grasp type 2" evidence="2">
    <location>
        <begin position="80"/>
        <end position="456"/>
    </location>
</feature>
<evidence type="ECO:0000313" key="4">
    <source>
        <dbReference type="Proteomes" id="UP000179627"/>
    </source>
</evidence>
<name>A0A1S1RLY4_9ACTN</name>
<accession>A0A1S1RLY4</accession>
<dbReference type="Pfam" id="PF14403">
    <property type="entry name" value="CP_ATPgrasp_2"/>
    <property type="match status" value="1"/>
</dbReference>
<evidence type="ECO:0000256" key="1">
    <source>
        <dbReference type="SAM" id="MobiDB-lite"/>
    </source>
</evidence>
<dbReference type="PIRSF" id="PIRSF005522">
    <property type="entry name" value="UCP005522"/>
    <property type="match status" value="1"/>
</dbReference>
<dbReference type="SUPFAM" id="SSF56059">
    <property type="entry name" value="Glutathione synthetase ATP-binding domain-like"/>
    <property type="match status" value="1"/>
</dbReference>
<dbReference type="Gene3D" id="3.30.1490.270">
    <property type="match status" value="1"/>
</dbReference>
<dbReference type="InterPro" id="IPR025841">
    <property type="entry name" value="CP_ATPgrasp_2"/>
</dbReference>
<dbReference type="Gene3D" id="3.40.50.11290">
    <property type="match status" value="1"/>
</dbReference>
<reference evidence="4" key="1">
    <citation type="submission" date="2016-07" db="EMBL/GenBank/DDBJ databases">
        <title>Sequence Frankia sp. strain CcI1.17.</title>
        <authorList>
            <person name="Ghodhbane-Gtari F."/>
            <person name="Swanson E."/>
            <person name="Gueddou A."/>
            <person name="Morris K."/>
            <person name="Hezbri K."/>
            <person name="Ktari A."/>
            <person name="Nouioui I."/>
            <person name="Abebe-Akele F."/>
            <person name="Simpson S."/>
            <person name="Thomas K."/>
            <person name="Gtari M."/>
            <person name="Tisa L.S."/>
            <person name="Hurst S."/>
        </authorList>
    </citation>
    <scope>NUCLEOTIDE SEQUENCE [LARGE SCALE GENOMIC DNA]</scope>
    <source>
        <strain evidence="4">Cc1.17</strain>
    </source>
</reference>
<dbReference type="InterPro" id="IPR051680">
    <property type="entry name" value="ATP-dep_Glu-Cys_Ligase-2"/>
</dbReference>
<gene>
    <name evidence="3" type="ORF">CC117_01200</name>
</gene>
<dbReference type="RefSeq" id="WP_071081838.1">
    <property type="nucleotide sequence ID" value="NZ_MBLM01000002.1"/>
</dbReference>
<dbReference type="EMBL" id="MBLM01000002">
    <property type="protein sequence ID" value="OHV46292.1"/>
    <property type="molecule type" value="Genomic_DNA"/>
</dbReference>
<dbReference type="PANTHER" id="PTHR34595">
    <property type="entry name" value="BLR5612 PROTEIN"/>
    <property type="match status" value="1"/>
</dbReference>
<feature type="compositionally biased region" description="Low complexity" evidence="1">
    <location>
        <begin position="514"/>
        <end position="537"/>
    </location>
</feature>
<evidence type="ECO:0000259" key="2">
    <source>
        <dbReference type="Pfam" id="PF14403"/>
    </source>
</evidence>
<keyword evidence="4" id="KW-1185">Reference proteome</keyword>